<evidence type="ECO:0000256" key="8">
    <source>
        <dbReference type="ARBA" id="ARBA00022691"/>
    </source>
</evidence>
<accession>A0A5N1IHN6</accession>
<dbReference type="SUPFAM" id="SSF53335">
    <property type="entry name" value="S-adenosyl-L-methionine-dependent methyltransferases"/>
    <property type="match status" value="1"/>
</dbReference>
<sequence>MTNSARAVALATLIKVFKQKSYSNLSLSHALNENNLSQKDQAFVTQLVYGTIQYQLFLEYQLKDLLRTKLKEDYLKPLLLMSVYQLIFLNRVPNRAVLDEANKLAKDFGKKNSSGFRLVNGILRSFLRRGQVLPSPKDPVHFLSIKESMPEWLVQYFVKNWGLKRTEKLLISLNERAENSIRVAKGLDHSKIVNSLQKQGFSVNESTLADNCFIVDHSIVNTNEFKSGQITIQDEAASLVVDCFDLRENDHVLDTCAAPGGKTTQLAENLSHGKVTSLDIHKKKLNLIKKYAQRMHVDDRVETLALDARKAAEHFSDTKFNKILVDAPCSGLGLLRRKPEIRYDKTIKDVHNLARIQLAILDNVAQLLKKNGELVYSTCSITIEENEQVIAEFLKKHPEFELMPITLSKVQSKSSLKILPDTYGSDGFFIAKMKLRG</sequence>
<dbReference type="Pfam" id="PF01189">
    <property type="entry name" value="Methyltr_RsmB-F"/>
    <property type="match status" value="1"/>
</dbReference>
<dbReference type="Proteomes" id="UP001385848">
    <property type="component" value="Unassembled WGS sequence"/>
</dbReference>
<dbReference type="InterPro" id="IPR001678">
    <property type="entry name" value="MeTrfase_RsmB-F_NOP2_dom"/>
</dbReference>
<keyword evidence="5" id="KW-0698">rRNA processing</keyword>
<dbReference type="GO" id="GO:0003723">
    <property type="term" value="F:RNA binding"/>
    <property type="evidence" value="ECO:0007669"/>
    <property type="project" value="UniProtKB-UniRule"/>
</dbReference>
<dbReference type="InterPro" id="IPR054728">
    <property type="entry name" value="RsmB-like_ferredoxin"/>
</dbReference>
<dbReference type="InterPro" id="IPR004573">
    <property type="entry name" value="rRNA_ssu_MeTfrase_B"/>
</dbReference>
<reference evidence="15 17" key="1">
    <citation type="submission" date="2019-09" db="EMBL/GenBank/DDBJ databases">
        <title>Draft genome sequence assemblies of isolates from the urinary tract.</title>
        <authorList>
            <person name="Mores C.R."/>
            <person name="Putonti C."/>
            <person name="Wolfe A.J."/>
        </authorList>
    </citation>
    <scope>NUCLEOTIDE SEQUENCE [LARGE SCALE GENOMIC DNA]</scope>
    <source>
        <strain evidence="15 17">UMB246</strain>
    </source>
</reference>
<proteinExistence type="inferred from homology"/>
<name>A0A5N1IHN6_LACJE</name>
<evidence type="ECO:0000313" key="17">
    <source>
        <dbReference type="Proteomes" id="UP000327236"/>
    </source>
</evidence>
<feature type="binding site" evidence="13">
    <location>
        <position position="307"/>
    </location>
    <ligand>
        <name>S-adenosyl-L-methionine</name>
        <dbReference type="ChEBI" id="CHEBI:59789"/>
    </ligand>
</feature>
<dbReference type="InterPro" id="IPR035926">
    <property type="entry name" value="NusB-like_sf"/>
</dbReference>
<evidence type="ECO:0000256" key="6">
    <source>
        <dbReference type="ARBA" id="ARBA00022603"/>
    </source>
</evidence>
<dbReference type="SUPFAM" id="SSF48013">
    <property type="entry name" value="NusB-like"/>
    <property type="match status" value="1"/>
</dbReference>
<dbReference type="Proteomes" id="UP000327236">
    <property type="component" value="Unassembled WGS sequence"/>
</dbReference>
<protein>
    <recommendedName>
        <fullName evidence="3">16S rRNA (cytosine(967)-C(5))-methyltransferase</fullName>
        <ecNumber evidence="3">2.1.1.176</ecNumber>
    </recommendedName>
    <alternativeName>
        <fullName evidence="10">16S rRNA m5C967 methyltransferase</fullName>
    </alternativeName>
    <alternativeName>
        <fullName evidence="11">rRNA (cytosine-C(5)-)-methyltransferase RsmB</fullName>
    </alternativeName>
</protein>
<dbReference type="RefSeq" id="WP_006587916.1">
    <property type="nucleotide sequence ID" value="NZ_CATOUV010000001.1"/>
</dbReference>
<keyword evidence="6 13" id="KW-0489">Methyltransferase</keyword>
<feature type="binding site" evidence="13">
    <location>
        <begin position="256"/>
        <end position="262"/>
    </location>
    <ligand>
        <name>S-adenosyl-L-methionine</name>
        <dbReference type="ChEBI" id="CHEBI:59789"/>
    </ligand>
</feature>
<evidence type="ECO:0000256" key="10">
    <source>
        <dbReference type="ARBA" id="ARBA00030399"/>
    </source>
</evidence>
<comment type="subcellular location">
    <subcellularLocation>
        <location evidence="2">Cytoplasm</location>
    </subcellularLocation>
</comment>
<feature type="binding site" evidence="13">
    <location>
        <position position="279"/>
    </location>
    <ligand>
        <name>S-adenosyl-L-methionine</name>
        <dbReference type="ChEBI" id="CHEBI:59789"/>
    </ligand>
</feature>
<dbReference type="Pfam" id="PF01029">
    <property type="entry name" value="NusB"/>
    <property type="match status" value="1"/>
</dbReference>
<dbReference type="PRINTS" id="PR02008">
    <property type="entry name" value="RCMTFAMILY"/>
</dbReference>
<dbReference type="OrthoDB" id="9810297at2"/>
<dbReference type="Gene3D" id="3.30.70.1170">
    <property type="entry name" value="Sun protein, domain 3"/>
    <property type="match status" value="1"/>
</dbReference>
<dbReference type="InterPro" id="IPR029063">
    <property type="entry name" value="SAM-dependent_MTases_sf"/>
</dbReference>
<dbReference type="EC" id="2.1.1.176" evidence="3"/>
<dbReference type="PANTHER" id="PTHR22807:SF53">
    <property type="entry name" value="RIBOSOMAL RNA SMALL SUBUNIT METHYLTRANSFERASE B-RELATED"/>
    <property type="match status" value="1"/>
</dbReference>
<comment type="caution">
    <text evidence="15">The sequence shown here is derived from an EMBL/GenBank/DDBJ whole genome shotgun (WGS) entry which is preliminary data.</text>
</comment>
<evidence type="ECO:0000313" key="16">
    <source>
        <dbReference type="EMBL" id="MEL0564779.1"/>
    </source>
</evidence>
<comment type="similarity">
    <text evidence="13">Belongs to the class I-like SAM-binding methyltransferase superfamily. RsmB/NOP family.</text>
</comment>
<feature type="active site" description="Nucleophile" evidence="13">
    <location>
        <position position="379"/>
    </location>
</feature>
<evidence type="ECO:0000259" key="14">
    <source>
        <dbReference type="PROSITE" id="PS51686"/>
    </source>
</evidence>
<evidence type="ECO:0000256" key="13">
    <source>
        <dbReference type="PROSITE-ProRule" id="PRU01023"/>
    </source>
</evidence>
<dbReference type="EMBL" id="VYWW01000002">
    <property type="protein sequence ID" value="KAA9324224.1"/>
    <property type="molecule type" value="Genomic_DNA"/>
</dbReference>
<reference evidence="16 18" key="2">
    <citation type="submission" date="2024-04" db="EMBL/GenBank/DDBJ databases">
        <title>Three lactobacilli isolated from voided urine samples from females with type 2 diabetes.</title>
        <authorList>
            <person name="Kula A."/>
            <person name="Stegman N."/>
            <person name="Putonti C."/>
        </authorList>
    </citation>
    <scope>NUCLEOTIDE SEQUENCE [LARGE SCALE GENOMIC DNA]</scope>
    <source>
        <strain evidence="16 18">1855</strain>
    </source>
</reference>
<feature type="domain" description="SAM-dependent MTase RsmB/NOP-type" evidence="14">
    <location>
        <begin position="157"/>
        <end position="436"/>
    </location>
</feature>
<evidence type="ECO:0000256" key="4">
    <source>
        <dbReference type="ARBA" id="ARBA00022490"/>
    </source>
</evidence>
<feature type="binding site" evidence="13">
    <location>
        <position position="326"/>
    </location>
    <ligand>
        <name>S-adenosyl-L-methionine</name>
        <dbReference type="ChEBI" id="CHEBI:59789"/>
    </ligand>
</feature>
<organism evidence="15 17">
    <name type="scientific">Lactobacillus jensenii</name>
    <dbReference type="NCBI Taxonomy" id="109790"/>
    <lineage>
        <taxon>Bacteria</taxon>
        <taxon>Bacillati</taxon>
        <taxon>Bacillota</taxon>
        <taxon>Bacilli</taxon>
        <taxon>Lactobacillales</taxon>
        <taxon>Lactobacillaceae</taxon>
        <taxon>Lactobacillus</taxon>
    </lineage>
</organism>
<dbReference type="AlphaFoldDB" id="A0A5N1IHN6"/>
<evidence type="ECO:0000313" key="18">
    <source>
        <dbReference type="Proteomes" id="UP001385848"/>
    </source>
</evidence>
<dbReference type="GO" id="GO:0008649">
    <property type="term" value="F:rRNA methyltransferase activity"/>
    <property type="evidence" value="ECO:0007669"/>
    <property type="project" value="InterPro"/>
</dbReference>
<comment type="catalytic activity">
    <reaction evidence="12">
        <text>cytidine(967) in 16S rRNA + S-adenosyl-L-methionine = 5-methylcytidine(967) in 16S rRNA + S-adenosyl-L-homocysteine + H(+)</text>
        <dbReference type="Rhea" id="RHEA:42748"/>
        <dbReference type="Rhea" id="RHEA-COMP:10219"/>
        <dbReference type="Rhea" id="RHEA-COMP:10220"/>
        <dbReference type="ChEBI" id="CHEBI:15378"/>
        <dbReference type="ChEBI" id="CHEBI:57856"/>
        <dbReference type="ChEBI" id="CHEBI:59789"/>
        <dbReference type="ChEBI" id="CHEBI:74483"/>
        <dbReference type="ChEBI" id="CHEBI:82748"/>
        <dbReference type="EC" id="2.1.1.176"/>
    </reaction>
</comment>
<dbReference type="InterPro" id="IPR023267">
    <property type="entry name" value="RCMT"/>
</dbReference>
<dbReference type="Gene3D" id="3.40.50.150">
    <property type="entry name" value="Vaccinia Virus protein VP39"/>
    <property type="match status" value="1"/>
</dbReference>
<evidence type="ECO:0000256" key="7">
    <source>
        <dbReference type="ARBA" id="ARBA00022679"/>
    </source>
</evidence>
<keyword evidence="9 13" id="KW-0694">RNA-binding</keyword>
<evidence type="ECO:0000256" key="9">
    <source>
        <dbReference type="ARBA" id="ARBA00022884"/>
    </source>
</evidence>
<keyword evidence="7 13" id="KW-0808">Transferase</keyword>
<evidence type="ECO:0000256" key="12">
    <source>
        <dbReference type="ARBA" id="ARBA00047283"/>
    </source>
</evidence>
<comment type="function">
    <text evidence="1">Specifically methylates the cytosine at position 967 (m5C967) of 16S rRNA.</text>
</comment>
<dbReference type="PANTHER" id="PTHR22807">
    <property type="entry name" value="NOP2 YEAST -RELATED NOL1/NOP2/FMU SUN DOMAIN-CONTAINING"/>
    <property type="match status" value="1"/>
</dbReference>
<evidence type="ECO:0000256" key="11">
    <source>
        <dbReference type="ARBA" id="ARBA00031088"/>
    </source>
</evidence>
<dbReference type="InterPro" id="IPR006027">
    <property type="entry name" value="NusB_RsmB_TIM44"/>
</dbReference>
<keyword evidence="8 13" id="KW-0949">S-adenosyl-L-methionine</keyword>
<dbReference type="GO" id="GO:0006355">
    <property type="term" value="P:regulation of DNA-templated transcription"/>
    <property type="evidence" value="ECO:0007669"/>
    <property type="project" value="InterPro"/>
</dbReference>
<dbReference type="PROSITE" id="PS51686">
    <property type="entry name" value="SAM_MT_RSMB_NOP"/>
    <property type="match status" value="1"/>
</dbReference>
<evidence type="ECO:0000256" key="1">
    <source>
        <dbReference type="ARBA" id="ARBA00002724"/>
    </source>
</evidence>
<dbReference type="Pfam" id="PF22458">
    <property type="entry name" value="RsmF-B_ferredox"/>
    <property type="match status" value="1"/>
</dbReference>
<dbReference type="InterPro" id="IPR049560">
    <property type="entry name" value="MeTrfase_RsmB-F_NOP2_cat"/>
</dbReference>
<dbReference type="FunFam" id="3.40.50.150:FF:000022">
    <property type="entry name" value="Ribosomal RNA small subunit methyltransferase B"/>
    <property type="match status" value="1"/>
</dbReference>
<dbReference type="GO" id="GO:0005737">
    <property type="term" value="C:cytoplasm"/>
    <property type="evidence" value="ECO:0007669"/>
    <property type="project" value="UniProtKB-SubCell"/>
</dbReference>
<keyword evidence="18" id="KW-1185">Reference proteome</keyword>
<keyword evidence="4" id="KW-0963">Cytoplasm</keyword>
<evidence type="ECO:0000256" key="2">
    <source>
        <dbReference type="ARBA" id="ARBA00004496"/>
    </source>
</evidence>
<gene>
    <name evidence="15" type="primary">rsmB</name>
    <name evidence="16" type="ORF">AAC431_02410</name>
    <name evidence="15" type="ORF">F6H94_00530</name>
</gene>
<dbReference type="EMBL" id="JBBVUL010000003">
    <property type="protein sequence ID" value="MEL0564779.1"/>
    <property type="molecule type" value="Genomic_DNA"/>
</dbReference>
<dbReference type="NCBIfam" id="TIGR00563">
    <property type="entry name" value="rsmB"/>
    <property type="match status" value="1"/>
</dbReference>
<evidence type="ECO:0000256" key="5">
    <source>
        <dbReference type="ARBA" id="ARBA00022552"/>
    </source>
</evidence>
<dbReference type="NCBIfam" id="NF011494">
    <property type="entry name" value="PRK14902.1"/>
    <property type="match status" value="1"/>
</dbReference>
<evidence type="ECO:0000313" key="15">
    <source>
        <dbReference type="EMBL" id="KAA9324224.1"/>
    </source>
</evidence>
<evidence type="ECO:0000256" key="3">
    <source>
        <dbReference type="ARBA" id="ARBA00012140"/>
    </source>
</evidence>
<dbReference type="Gene3D" id="1.10.940.10">
    <property type="entry name" value="NusB-like"/>
    <property type="match status" value="1"/>
</dbReference>